<gene>
    <name evidence="6" type="ORF">ETD85_53785</name>
</gene>
<dbReference type="InterPro" id="IPR038261">
    <property type="entry name" value="GPP34-like_sf"/>
</dbReference>
<evidence type="ECO:0000256" key="1">
    <source>
        <dbReference type="ARBA" id="ARBA00004255"/>
    </source>
</evidence>
<dbReference type="RefSeq" id="WP_138697600.1">
    <property type="nucleotide sequence ID" value="NZ_JBHSAZ010000014.1"/>
</dbReference>
<evidence type="ECO:0000256" key="5">
    <source>
        <dbReference type="SAM" id="Phobius"/>
    </source>
</evidence>
<keyword evidence="5" id="KW-1133">Transmembrane helix</keyword>
<evidence type="ECO:0000256" key="3">
    <source>
        <dbReference type="ARBA" id="ARBA00023121"/>
    </source>
</evidence>
<dbReference type="GO" id="GO:0005737">
    <property type="term" value="C:cytoplasm"/>
    <property type="evidence" value="ECO:0007669"/>
    <property type="project" value="UniProtKB-ARBA"/>
</dbReference>
<dbReference type="Proteomes" id="UP000306628">
    <property type="component" value="Unassembled WGS sequence"/>
</dbReference>
<dbReference type="Pfam" id="PF05719">
    <property type="entry name" value="GPP34"/>
    <property type="match status" value="1"/>
</dbReference>
<dbReference type="InterPro" id="IPR008628">
    <property type="entry name" value="GPP34-like"/>
</dbReference>
<dbReference type="GO" id="GO:0070273">
    <property type="term" value="F:phosphatidylinositol-4-phosphate binding"/>
    <property type="evidence" value="ECO:0007669"/>
    <property type="project" value="InterPro"/>
</dbReference>
<reference evidence="6 7" key="1">
    <citation type="submission" date="2019-05" db="EMBL/GenBank/DDBJ databases">
        <title>Draft genome sequence of Nonomuraea zeae DSM 100528.</title>
        <authorList>
            <person name="Saricaoglu S."/>
            <person name="Isik K."/>
        </authorList>
    </citation>
    <scope>NUCLEOTIDE SEQUENCE [LARGE SCALE GENOMIC DNA]</scope>
    <source>
        <strain evidence="6 7">DSM 100528</strain>
    </source>
</reference>
<evidence type="ECO:0000313" key="7">
    <source>
        <dbReference type="Proteomes" id="UP000306628"/>
    </source>
</evidence>
<feature type="transmembrane region" description="Helical" evidence="5">
    <location>
        <begin position="28"/>
        <end position="48"/>
    </location>
</feature>
<dbReference type="AlphaFoldDB" id="A0A5S4FGA2"/>
<keyword evidence="2" id="KW-0333">Golgi apparatus</keyword>
<name>A0A5S4FGA2_9ACTN</name>
<keyword evidence="4 5" id="KW-0472">Membrane</keyword>
<evidence type="ECO:0000313" key="6">
    <source>
        <dbReference type="EMBL" id="TMR18076.1"/>
    </source>
</evidence>
<proteinExistence type="predicted"/>
<comment type="caution">
    <text evidence="6">The sequence shown here is derived from an EMBL/GenBank/DDBJ whole genome shotgun (WGS) entry which is preliminary data.</text>
</comment>
<keyword evidence="5" id="KW-0812">Transmembrane</keyword>
<comment type="subcellular location">
    <subcellularLocation>
        <location evidence="1">Golgi apparatus membrane</location>
        <topology evidence="1">Peripheral membrane protein</topology>
        <orientation evidence="1">Cytoplasmic side</orientation>
    </subcellularLocation>
</comment>
<keyword evidence="3" id="KW-0446">Lipid-binding</keyword>
<dbReference type="Gene3D" id="1.10.3630.10">
    <property type="entry name" value="yeast vps74-n-term truncation variant domain like"/>
    <property type="match status" value="1"/>
</dbReference>
<organism evidence="6 7">
    <name type="scientific">Nonomuraea zeae</name>
    <dbReference type="NCBI Taxonomy" id="1642303"/>
    <lineage>
        <taxon>Bacteria</taxon>
        <taxon>Bacillati</taxon>
        <taxon>Actinomycetota</taxon>
        <taxon>Actinomycetes</taxon>
        <taxon>Streptosporangiales</taxon>
        <taxon>Streptosporangiaceae</taxon>
        <taxon>Nonomuraea</taxon>
    </lineage>
</organism>
<sequence length="212" mass="22475">MNRLPLHQDLYLIAHDQAGKPLIHQSSMALGLAGAVLLDLVLSGYVAVARGQGAVLRRPPTGDEIGDGLLSDLARGHPGKEVKSLIKKAADGLHERTRAALVASGVLVRVSKRRLGMLPYTRYQLADIASVVRASSGVRSAVEGWKPPDARCAALCGLVAVLRLEEELYLDVPAARLITRLREIATAGAPVVDELVGVVDTLVAEAAVAVYR</sequence>
<evidence type="ECO:0000256" key="2">
    <source>
        <dbReference type="ARBA" id="ARBA00023034"/>
    </source>
</evidence>
<protein>
    <submittedName>
        <fullName evidence="6">GPP34 family phosphoprotein</fullName>
    </submittedName>
</protein>
<accession>A0A5S4FGA2</accession>
<keyword evidence="7" id="KW-1185">Reference proteome</keyword>
<evidence type="ECO:0000256" key="4">
    <source>
        <dbReference type="ARBA" id="ARBA00023136"/>
    </source>
</evidence>
<dbReference type="OrthoDB" id="3379482at2"/>
<dbReference type="GO" id="GO:0012505">
    <property type="term" value="C:endomembrane system"/>
    <property type="evidence" value="ECO:0007669"/>
    <property type="project" value="UniProtKB-ARBA"/>
</dbReference>
<dbReference type="EMBL" id="VCKX01000347">
    <property type="protein sequence ID" value="TMR18076.1"/>
    <property type="molecule type" value="Genomic_DNA"/>
</dbReference>